<comment type="caution">
    <text evidence="14">The sequence shown here is derived from an EMBL/GenBank/DDBJ whole genome shotgun (WGS) entry which is preliminary data.</text>
</comment>
<evidence type="ECO:0000256" key="1">
    <source>
        <dbReference type="ARBA" id="ARBA00004123"/>
    </source>
</evidence>
<evidence type="ECO:0000256" key="3">
    <source>
        <dbReference type="ARBA" id="ARBA00022490"/>
    </source>
</evidence>
<keyword evidence="4" id="KW-0677">Repeat</keyword>
<evidence type="ECO:0000256" key="6">
    <source>
        <dbReference type="ARBA" id="ARBA00022902"/>
    </source>
</evidence>
<evidence type="ECO:0000313" key="15">
    <source>
        <dbReference type="Proteomes" id="UP000792457"/>
    </source>
</evidence>
<dbReference type="GO" id="GO:0036159">
    <property type="term" value="P:inner dynein arm assembly"/>
    <property type="evidence" value="ECO:0007669"/>
    <property type="project" value="TreeGrafter"/>
</dbReference>
<dbReference type="InterPro" id="IPR052004">
    <property type="entry name" value="Dynein_assembly_factor_4"/>
</dbReference>
<accession>A0A8K0JVR6</accession>
<dbReference type="SUPFAM" id="SSF48452">
    <property type="entry name" value="TPR-like"/>
    <property type="match status" value="1"/>
</dbReference>
<keyword evidence="7" id="KW-0539">Nucleus</keyword>
<proteinExistence type="predicted"/>
<keyword evidence="8" id="KW-0966">Cell projection</keyword>
<evidence type="ECO:0000256" key="8">
    <source>
        <dbReference type="ARBA" id="ARBA00023273"/>
    </source>
</evidence>
<evidence type="ECO:0000256" key="7">
    <source>
        <dbReference type="ARBA" id="ARBA00023242"/>
    </source>
</evidence>
<evidence type="ECO:0000256" key="10">
    <source>
        <dbReference type="ARBA" id="ARBA00024430"/>
    </source>
</evidence>
<evidence type="ECO:0000256" key="9">
    <source>
        <dbReference type="ARBA" id="ARBA00024190"/>
    </source>
</evidence>
<dbReference type="GO" id="GO:0043005">
    <property type="term" value="C:neuron projection"/>
    <property type="evidence" value="ECO:0007669"/>
    <property type="project" value="UniProtKB-SubCell"/>
</dbReference>
<protein>
    <recommendedName>
        <fullName evidence="10">Dynein axonemal assembly factor 4</fullName>
    </recommendedName>
</protein>
<evidence type="ECO:0000313" key="14">
    <source>
        <dbReference type="EMBL" id="KAG8223224.1"/>
    </source>
</evidence>
<evidence type="ECO:0000256" key="2">
    <source>
        <dbReference type="ARBA" id="ARBA00004487"/>
    </source>
</evidence>
<dbReference type="OrthoDB" id="348005at2759"/>
<evidence type="ECO:0000256" key="12">
    <source>
        <dbReference type="SAM" id="MobiDB-lite"/>
    </source>
</evidence>
<feature type="domain" description="CS" evidence="13">
    <location>
        <begin position="3"/>
        <end position="87"/>
    </location>
</feature>
<dbReference type="InterPro" id="IPR011990">
    <property type="entry name" value="TPR-like_helical_dom_sf"/>
</dbReference>
<dbReference type="Gene3D" id="2.60.40.790">
    <property type="match status" value="1"/>
</dbReference>
<reference evidence="14" key="1">
    <citation type="submission" date="2013-04" db="EMBL/GenBank/DDBJ databases">
        <authorList>
            <person name="Qu J."/>
            <person name="Murali S.C."/>
            <person name="Bandaranaike D."/>
            <person name="Bellair M."/>
            <person name="Blankenburg K."/>
            <person name="Chao H."/>
            <person name="Dinh H."/>
            <person name="Doddapaneni H."/>
            <person name="Downs B."/>
            <person name="Dugan-Rocha S."/>
            <person name="Elkadiri S."/>
            <person name="Gnanaolivu R.D."/>
            <person name="Hernandez B."/>
            <person name="Javaid M."/>
            <person name="Jayaseelan J.C."/>
            <person name="Lee S."/>
            <person name="Li M."/>
            <person name="Ming W."/>
            <person name="Munidasa M."/>
            <person name="Muniz J."/>
            <person name="Nguyen L."/>
            <person name="Ongeri F."/>
            <person name="Osuji N."/>
            <person name="Pu L.-L."/>
            <person name="Puazo M."/>
            <person name="Qu C."/>
            <person name="Quiroz J."/>
            <person name="Raj R."/>
            <person name="Weissenberger G."/>
            <person name="Xin Y."/>
            <person name="Zou X."/>
            <person name="Han Y."/>
            <person name="Richards S."/>
            <person name="Worley K."/>
            <person name="Muzny D."/>
            <person name="Gibbs R."/>
        </authorList>
    </citation>
    <scope>NUCLEOTIDE SEQUENCE</scope>
    <source>
        <strain evidence="14">Sampled in the wild</strain>
    </source>
</reference>
<evidence type="ECO:0000256" key="5">
    <source>
        <dbReference type="ARBA" id="ARBA00022803"/>
    </source>
</evidence>
<dbReference type="PANTHER" id="PTHR46492:SF1">
    <property type="entry name" value="DYNEIN AXONEMAL ASSEMBLY FACTOR 4"/>
    <property type="match status" value="1"/>
</dbReference>
<keyword evidence="3" id="KW-0963">Cytoplasm</keyword>
<dbReference type="GO" id="GO:0003341">
    <property type="term" value="P:cilium movement"/>
    <property type="evidence" value="ECO:0007669"/>
    <property type="project" value="InterPro"/>
</dbReference>
<dbReference type="PROSITE" id="PS51203">
    <property type="entry name" value="CS"/>
    <property type="match status" value="1"/>
</dbReference>
<comment type="subcellular location">
    <subcellularLocation>
        <location evidence="2">Cell projection</location>
        <location evidence="2">Neuron projection</location>
    </subcellularLocation>
    <subcellularLocation>
        <location evidence="9">Dynein axonemal particle</location>
    </subcellularLocation>
    <subcellularLocation>
        <location evidence="1">Nucleus</location>
    </subcellularLocation>
</comment>
<dbReference type="InterPro" id="IPR037894">
    <property type="entry name" value="CS_DYX1C1"/>
</dbReference>
<evidence type="ECO:0000259" key="13">
    <source>
        <dbReference type="PROSITE" id="PS51203"/>
    </source>
</evidence>
<name>A0A8K0JVR6_LADFU</name>
<keyword evidence="15" id="KW-1185">Reference proteome</keyword>
<dbReference type="SMART" id="SM00028">
    <property type="entry name" value="TPR"/>
    <property type="match status" value="3"/>
</dbReference>
<evidence type="ECO:0000256" key="4">
    <source>
        <dbReference type="ARBA" id="ARBA00022737"/>
    </source>
</evidence>
<dbReference type="SUPFAM" id="SSF49764">
    <property type="entry name" value="HSP20-like chaperones"/>
    <property type="match status" value="1"/>
</dbReference>
<dbReference type="GO" id="GO:0007399">
    <property type="term" value="P:nervous system development"/>
    <property type="evidence" value="ECO:0007669"/>
    <property type="project" value="UniProtKB-KW"/>
</dbReference>
<dbReference type="Proteomes" id="UP000792457">
    <property type="component" value="Unassembled WGS sequence"/>
</dbReference>
<dbReference type="EMBL" id="KZ308155">
    <property type="protein sequence ID" value="KAG8223224.1"/>
    <property type="molecule type" value="Genomic_DNA"/>
</dbReference>
<dbReference type="GO" id="GO:0036158">
    <property type="term" value="P:outer dynein arm assembly"/>
    <property type="evidence" value="ECO:0007669"/>
    <property type="project" value="TreeGrafter"/>
</dbReference>
<dbReference type="InterPro" id="IPR007052">
    <property type="entry name" value="CS_dom"/>
</dbReference>
<dbReference type="CDD" id="cd06469">
    <property type="entry name" value="p23_DYX1C1_like"/>
    <property type="match status" value="1"/>
</dbReference>
<evidence type="ECO:0000256" key="11">
    <source>
        <dbReference type="SAM" id="Coils"/>
    </source>
</evidence>
<gene>
    <name evidence="14" type="ORF">J437_LFUL003575</name>
</gene>
<dbReference type="Gene3D" id="1.25.40.10">
    <property type="entry name" value="Tetratricopeptide repeat domain"/>
    <property type="match status" value="1"/>
</dbReference>
<keyword evidence="5" id="KW-0802">TPR repeat</keyword>
<keyword evidence="11" id="KW-0175">Coiled coil</keyword>
<reference evidence="14" key="2">
    <citation type="submission" date="2017-10" db="EMBL/GenBank/DDBJ databases">
        <title>Ladona fulva Genome sequencing and assembly.</title>
        <authorList>
            <person name="Murali S."/>
            <person name="Richards S."/>
            <person name="Bandaranaike D."/>
            <person name="Bellair M."/>
            <person name="Blankenburg K."/>
            <person name="Chao H."/>
            <person name="Dinh H."/>
            <person name="Doddapaneni H."/>
            <person name="Dugan-Rocha S."/>
            <person name="Elkadiri S."/>
            <person name="Gnanaolivu R."/>
            <person name="Hernandez B."/>
            <person name="Skinner E."/>
            <person name="Javaid M."/>
            <person name="Lee S."/>
            <person name="Li M."/>
            <person name="Ming W."/>
            <person name="Munidasa M."/>
            <person name="Muniz J."/>
            <person name="Nguyen L."/>
            <person name="Hughes D."/>
            <person name="Osuji N."/>
            <person name="Pu L.-L."/>
            <person name="Puazo M."/>
            <person name="Qu C."/>
            <person name="Quiroz J."/>
            <person name="Raj R."/>
            <person name="Weissenberger G."/>
            <person name="Xin Y."/>
            <person name="Zou X."/>
            <person name="Han Y."/>
            <person name="Worley K."/>
            <person name="Muzny D."/>
            <person name="Gibbs R."/>
        </authorList>
    </citation>
    <scope>NUCLEOTIDE SEQUENCE</scope>
    <source>
        <strain evidence="14">Sampled in the wild</strain>
    </source>
</reference>
<feature type="coiled-coil region" evidence="11">
    <location>
        <begin position="322"/>
        <end position="349"/>
    </location>
</feature>
<keyword evidence="6" id="KW-0524">Neurogenesis</keyword>
<dbReference type="Pfam" id="PF04969">
    <property type="entry name" value="CS"/>
    <property type="match status" value="1"/>
</dbReference>
<dbReference type="PANTHER" id="PTHR46492">
    <property type="entry name" value="DYNEIN ASSEMBLY FACTOR 4, AXONEMAL"/>
    <property type="match status" value="1"/>
</dbReference>
<dbReference type="AlphaFoldDB" id="A0A8K0JVR6"/>
<dbReference type="InterPro" id="IPR008978">
    <property type="entry name" value="HSP20-like_chaperone"/>
</dbReference>
<sequence length="359" mass="40761">MPILIKDFSWKQTEDVIIIRFPCKEENMKNIDIISATKYVKASFPPYIFELFLAKNIKETESTCVMNNNELIFNLVKEEKGHWDVLENELSKTEKMELRDQIEKDNAIKLNQIAKEKSGTKSQSHVKAIESAPQAVSSKMNDGGPQKKESLEPQMIAPRKPATIKVSFTPREFITPKRESRAVEEDEWLQKQAESRRMAGFVDNDLKLEEKDPVWLKNKGDSFFKVGNYVGAIAAYSHGIKMNNKMAALYANRAAAHVALGNFVKALEDSTMALELNNPKTPSNAVARARCHAKRGAAFWKLGMLDKGLVELNAAYELVKYYDKESDHLEDLEEDIKKIKLQLEENSVDSESDSDLEIN</sequence>
<dbReference type="GO" id="GO:0120293">
    <property type="term" value="C:dynein axonemal particle"/>
    <property type="evidence" value="ECO:0007669"/>
    <property type="project" value="UniProtKB-SubCell"/>
</dbReference>
<organism evidence="14 15">
    <name type="scientific">Ladona fulva</name>
    <name type="common">Scarce chaser dragonfly</name>
    <name type="synonym">Libellula fulva</name>
    <dbReference type="NCBI Taxonomy" id="123851"/>
    <lineage>
        <taxon>Eukaryota</taxon>
        <taxon>Metazoa</taxon>
        <taxon>Ecdysozoa</taxon>
        <taxon>Arthropoda</taxon>
        <taxon>Hexapoda</taxon>
        <taxon>Insecta</taxon>
        <taxon>Pterygota</taxon>
        <taxon>Palaeoptera</taxon>
        <taxon>Odonata</taxon>
        <taxon>Epiprocta</taxon>
        <taxon>Anisoptera</taxon>
        <taxon>Libelluloidea</taxon>
        <taxon>Libellulidae</taxon>
        <taxon>Ladona</taxon>
    </lineage>
</organism>
<dbReference type="GO" id="GO:0005634">
    <property type="term" value="C:nucleus"/>
    <property type="evidence" value="ECO:0007669"/>
    <property type="project" value="UniProtKB-SubCell"/>
</dbReference>
<feature type="region of interest" description="Disordered" evidence="12">
    <location>
        <begin position="114"/>
        <end position="149"/>
    </location>
</feature>
<dbReference type="InterPro" id="IPR019734">
    <property type="entry name" value="TPR_rpt"/>
</dbReference>